<comment type="caution">
    <text evidence="1">The sequence shown here is derived from an EMBL/GenBank/DDBJ whole genome shotgun (WGS) entry which is preliminary data.</text>
</comment>
<name>A0A158D3J8_9BURK</name>
<keyword evidence="2" id="KW-1185">Reference proteome</keyword>
<accession>A0A158D3J8</accession>
<evidence type="ECO:0000313" key="2">
    <source>
        <dbReference type="Proteomes" id="UP000054911"/>
    </source>
</evidence>
<dbReference type="AlphaFoldDB" id="A0A158D3J8"/>
<reference evidence="1" key="1">
    <citation type="submission" date="2016-01" db="EMBL/GenBank/DDBJ databases">
        <authorList>
            <person name="Peeters C."/>
        </authorList>
    </citation>
    <scope>NUCLEOTIDE SEQUENCE [LARGE SCALE GENOMIC DNA]</scope>
    <source>
        <strain evidence="1">LMG 29323</strain>
    </source>
</reference>
<dbReference type="Proteomes" id="UP000054911">
    <property type="component" value="Unassembled WGS sequence"/>
</dbReference>
<evidence type="ECO:0000313" key="1">
    <source>
        <dbReference type="EMBL" id="SAK88930.1"/>
    </source>
</evidence>
<sequence length="51" mass="5582">MMVGLFGYNELSVLCSLRVSDTQANGLAEKKRRNPSFGAPEILAAIKRLKS</sequence>
<dbReference type="RefSeq" id="WP_160147489.1">
    <property type="nucleotide sequence ID" value="NZ_FCOE02000030.1"/>
</dbReference>
<dbReference type="EMBL" id="FCOE02000030">
    <property type="protein sequence ID" value="SAK88930.1"/>
    <property type="molecule type" value="Genomic_DNA"/>
</dbReference>
<protein>
    <submittedName>
        <fullName evidence="1">Uncharacterized protein</fullName>
    </submittedName>
</protein>
<organism evidence="1 2">
    <name type="scientific">Caballeronia pedi</name>
    <dbReference type="NCBI Taxonomy" id="1777141"/>
    <lineage>
        <taxon>Bacteria</taxon>
        <taxon>Pseudomonadati</taxon>
        <taxon>Pseudomonadota</taxon>
        <taxon>Betaproteobacteria</taxon>
        <taxon>Burkholderiales</taxon>
        <taxon>Burkholderiaceae</taxon>
        <taxon>Caballeronia</taxon>
    </lineage>
</organism>
<gene>
    <name evidence="1" type="ORF">AWB80_06210</name>
</gene>
<proteinExistence type="predicted"/>